<evidence type="ECO:0000313" key="3">
    <source>
        <dbReference type="EMBL" id="ORX39609.1"/>
    </source>
</evidence>
<dbReference type="EMBL" id="NBSH01000002">
    <property type="protein sequence ID" value="ORX39609.1"/>
    <property type="molecule type" value="Genomic_DNA"/>
</dbReference>
<organism evidence="3 4">
    <name type="scientific">Kockovaella imperatae</name>
    <dbReference type="NCBI Taxonomy" id="4999"/>
    <lineage>
        <taxon>Eukaryota</taxon>
        <taxon>Fungi</taxon>
        <taxon>Dikarya</taxon>
        <taxon>Basidiomycota</taxon>
        <taxon>Agaricomycotina</taxon>
        <taxon>Tremellomycetes</taxon>
        <taxon>Tremellales</taxon>
        <taxon>Cuniculitremaceae</taxon>
        <taxon>Kockovaella</taxon>
    </lineage>
</organism>
<keyword evidence="1" id="KW-0732">Signal</keyword>
<dbReference type="AlphaFoldDB" id="A0A1Y1UNL4"/>
<dbReference type="InterPro" id="IPR018466">
    <property type="entry name" value="Kre9/Knh1-like_N"/>
</dbReference>
<comment type="caution">
    <text evidence="3">The sequence shown here is derived from an EMBL/GenBank/DDBJ whole genome shotgun (WGS) entry which is preliminary data.</text>
</comment>
<protein>
    <recommendedName>
        <fullName evidence="2">Yeast cell wall synthesis Kre9/Knh1-like N-terminal domain-containing protein</fullName>
    </recommendedName>
</protein>
<dbReference type="RefSeq" id="XP_021873394.1">
    <property type="nucleotide sequence ID" value="XM_022012215.1"/>
</dbReference>
<dbReference type="InParanoid" id="A0A1Y1UNL4"/>
<evidence type="ECO:0000256" key="1">
    <source>
        <dbReference type="ARBA" id="ARBA00022729"/>
    </source>
</evidence>
<dbReference type="PANTHER" id="PTHR40633">
    <property type="entry name" value="MATRIX PROTEIN, PUTATIVE (AFU_ORTHOLOGUE AFUA_8G05410)-RELATED"/>
    <property type="match status" value="1"/>
</dbReference>
<dbReference type="PANTHER" id="PTHR40633:SF1">
    <property type="entry name" value="GPI ANCHORED SERINE-THREONINE RICH PROTEIN (AFU_ORTHOLOGUE AFUA_1G03630)"/>
    <property type="match status" value="1"/>
</dbReference>
<sequence>MEREKNTQRYHPQTLLAIPDHRARTESSPSSHHCTMLSYLVAAAAALALPSLAAINPTSPDSSTVVKVGDDITALWTADTTGQWTNLEIQLMTGPNLDMVPLSVLGQGIDGTTKTSFSAPAPAVSPYSQIYFLQFTQGGNVSTALWSTRFTIAGPDGSTTPPTNTTTWNGQAVQWGEIWSHDGAISPLIFPPSRHWRPHWRLLLFQLDKWIRYRRRDLYRDGPRYVDRSLYFHHFYRSSH</sequence>
<evidence type="ECO:0000259" key="2">
    <source>
        <dbReference type="Pfam" id="PF10342"/>
    </source>
</evidence>
<evidence type="ECO:0000313" key="4">
    <source>
        <dbReference type="Proteomes" id="UP000193218"/>
    </source>
</evidence>
<dbReference type="STRING" id="4999.A0A1Y1UNL4"/>
<dbReference type="Proteomes" id="UP000193218">
    <property type="component" value="Unassembled WGS sequence"/>
</dbReference>
<feature type="domain" description="Yeast cell wall synthesis Kre9/Knh1-like N-terminal" evidence="2">
    <location>
        <begin position="59"/>
        <end position="152"/>
    </location>
</feature>
<proteinExistence type="predicted"/>
<dbReference type="GeneID" id="33554023"/>
<name>A0A1Y1UNL4_9TREE</name>
<dbReference type="Pfam" id="PF10342">
    <property type="entry name" value="Kre9_KNH"/>
    <property type="match status" value="1"/>
</dbReference>
<reference evidence="3 4" key="1">
    <citation type="submission" date="2017-03" db="EMBL/GenBank/DDBJ databases">
        <title>Widespread Adenine N6-methylation of Active Genes in Fungi.</title>
        <authorList>
            <consortium name="DOE Joint Genome Institute"/>
            <person name="Mondo S.J."/>
            <person name="Dannebaum R.O."/>
            <person name="Kuo R.C."/>
            <person name="Louie K.B."/>
            <person name="Bewick A.J."/>
            <person name="Labutti K."/>
            <person name="Haridas S."/>
            <person name="Kuo A."/>
            <person name="Salamov A."/>
            <person name="Ahrendt S.R."/>
            <person name="Lau R."/>
            <person name="Bowen B.P."/>
            <person name="Lipzen A."/>
            <person name="Sullivan W."/>
            <person name="Andreopoulos W.B."/>
            <person name="Clum A."/>
            <person name="Lindquist E."/>
            <person name="Daum C."/>
            <person name="Northen T.R."/>
            <person name="Ramamoorthy G."/>
            <person name="Schmitz R.J."/>
            <person name="Gryganskyi A."/>
            <person name="Culley D."/>
            <person name="Magnuson J."/>
            <person name="James T.Y."/>
            <person name="O'Malley M.A."/>
            <person name="Stajich J.E."/>
            <person name="Spatafora J.W."/>
            <person name="Visel A."/>
            <person name="Grigoriev I.V."/>
        </authorList>
    </citation>
    <scope>NUCLEOTIDE SEQUENCE [LARGE SCALE GENOMIC DNA]</scope>
    <source>
        <strain evidence="3 4">NRRL Y-17943</strain>
    </source>
</reference>
<keyword evidence="4" id="KW-1185">Reference proteome</keyword>
<accession>A0A1Y1UNL4</accession>
<dbReference type="InterPro" id="IPR052982">
    <property type="entry name" value="SRP1/TIP1-like"/>
</dbReference>
<gene>
    <name evidence="3" type="ORF">BD324DRAFT_222669</name>
</gene>
<dbReference type="OrthoDB" id="2432613at2759"/>